<protein>
    <recommendedName>
        <fullName evidence="3">isochorismate synthase</fullName>
        <ecNumber evidence="3">5.4.4.2</ecNumber>
    </recommendedName>
    <alternativeName>
        <fullName evidence="5">Isochorismate mutase</fullName>
    </alternativeName>
</protein>
<dbReference type="GO" id="GO:0008909">
    <property type="term" value="F:isochorismate synthase activity"/>
    <property type="evidence" value="ECO:0007669"/>
    <property type="project" value="UniProtKB-EC"/>
</dbReference>
<evidence type="ECO:0000256" key="5">
    <source>
        <dbReference type="ARBA" id="ARBA00041564"/>
    </source>
</evidence>
<name>A0A0A1VVL9_MICAE</name>
<dbReference type="NCBIfam" id="TIGR00543">
    <property type="entry name" value="isochor_syn"/>
    <property type="match status" value="1"/>
</dbReference>
<feature type="domain" description="Chorismate-utilising enzyme C-terminal" evidence="6">
    <location>
        <begin position="209"/>
        <end position="460"/>
    </location>
</feature>
<dbReference type="EC" id="5.4.4.2" evidence="3"/>
<dbReference type="PANTHER" id="PTHR42839:SF2">
    <property type="entry name" value="ISOCHORISMATE SYNTHASE ENTC"/>
    <property type="match status" value="1"/>
</dbReference>
<evidence type="ECO:0000313" key="8">
    <source>
        <dbReference type="Proteomes" id="UP000030321"/>
    </source>
</evidence>
<evidence type="ECO:0000313" key="7">
    <source>
        <dbReference type="EMBL" id="GAL93513.1"/>
    </source>
</evidence>
<evidence type="ECO:0000256" key="2">
    <source>
        <dbReference type="ARBA" id="ARBA00005297"/>
    </source>
</evidence>
<organism evidence="7 8">
    <name type="scientific">Microcystis aeruginosa NIES-44</name>
    <dbReference type="NCBI Taxonomy" id="449439"/>
    <lineage>
        <taxon>Bacteria</taxon>
        <taxon>Bacillati</taxon>
        <taxon>Cyanobacteriota</taxon>
        <taxon>Cyanophyceae</taxon>
        <taxon>Oscillatoriophycideae</taxon>
        <taxon>Chroococcales</taxon>
        <taxon>Microcystaceae</taxon>
        <taxon>Microcystis</taxon>
    </lineage>
</organism>
<gene>
    <name evidence="7" type="ORF">N44_02200</name>
</gene>
<evidence type="ECO:0000256" key="3">
    <source>
        <dbReference type="ARBA" id="ARBA00012824"/>
    </source>
</evidence>
<dbReference type="AlphaFoldDB" id="A0A0A1VVL9"/>
<reference evidence="8" key="1">
    <citation type="journal article" date="2015" name="Genome">
        <title>Whole Genome Sequence of the Non-Microcystin-Producing Microcystis aeruginosa Strain NIES-44.</title>
        <authorList>
            <person name="Okano K."/>
            <person name="Miyata N."/>
            <person name="Ozaki Y."/>
        </authorList>
    </citation>
    <scope>NUCLEOTIDE SEQUENCE [LARGE SCALE GENOMIC DNA]</scope>
    <source>
        <strain evidence="8">NIES-44</strain>
    </source>
</reference>
<dbReference type="RefSeq" id="WP_045359302.1">
    <property type="nucleotide sequence ID" value="NZ_BBPA01000039.1"/>
</dbReference>
<evidence type="ECO:0000256" key="4">
    <source>
        <dbReference type="ARBA" id="ARBA00023235"/>
    </source>
</evidence>
<comment type="similarity">
    <text evidence="2">Belongs to the isochorismate synthase family.</text>
</comment>
<accession>A0A0A1VVL9</accession>
<proteinExistence type="inferred from homology"/>
<sequence length="469" mass="52512">MTSAVPRLSYPDSPIADLRGLYNFILNPQLLAAEKGNPSFVSFCQKISPVDPLEILSRIAPSYATHCYWENPERETAFLGYGIAFAATFHGKQRFLKAQKFIENCQQRIIKIDNYSDITPRIFCSFTFFDSATATPFPSANLTLPKFQIIKKQSEYFFLTNLLITSEKEIENSLEETINNLKIIQNNSSNCRQNPHQAPCSYYIHPTYNFQAAVADALQWIQAQNFSKIVLAHALDVISPRPFHLVNCLDNLRQRHPDCYTFSLGNGRGDHFIGASPERLLTVHQGQLITDALAGSAPRGENAIEDALLANKLLASEKEQREHRAVSDFINQKLRQIGLNPQNSPSRLLKLSNIQHLWTPIHAKLKPSIHPLEIVAQLHPTPAVAGVPTEIALAQIRHYETFDRSLYAAPLGWIDCQNNSEFIVGIRSALIKGDRARLYAGAGIVAGSDPEKELAEIQLKFQALLKALT</sequence>
<evidence type="ECO:0000259" key="6">
    <source>
        <dbReference type="Pfam" id="PF00425"/>
    </source>
</evidence>
<dbReference type="PANTHER" id="PTHR42839">
    <property type="entry name" value="ISOCHORISMATE SYNTHASE ENTC"/>
    <property type="match status" value="1"/>
</dbReference>
<comment type="caution">
    <text evidence="7">The sequence shown here is derived from an EMBL/GenBank/DDBJ whole genome shotgun (WGS) entry which is preliminary data.</text>
</comment>
<dbReference type="SUPFAM" id="SSF56322">
    <property type="entry name" value="ADC synthase"/>
    <property type="match status" value="1"/>
</dbReference>
<dbReference type="Proteomes" id="UP000030321">
    <property type="component" value="Unassembled WGS sequence"/>
</dbReference>
<dbReference type="InterPro" id="IPR015890">
    <property type="entry name" value="Chorismate_C"/>
</dbReference>
<keyword evidence="4 7" id="KW-0413">Isomerase</keyword>
<dbReference type="InterPro" id="IPR005801">
    <property type="entry name" value="ADC_synthase"/>
</dbReference>
<dbReference type="Pfam" id="PF00425">
    <property type="entry name" value="Chorismate_bind"/>
    <property type="match status" value="1"/>
</dbReference>
<dbReference type="EMBL" id="BBPA01000039">
    <property type="protein sequence ID" value="GAL93513.1"/>
    <property type="molecule type" value="Genomic_DNA"/>
</dbReference>
<dbReference type="InterPro" id="IPR004561">
    <property type="entry name" value="IsoChor_synthase"/>
</dbReference>
<evidence type="ECO:0000256" key="1">
    <source>
        <dbReference type="ARBA" id="ARBA00000799"/>
    </source>
</evidence>
<dbReference type="Gene3D" id="3.60.120.10">
    <property type="entry name" value="Anthranilate synthase"/>
    <property type="match status" value="1"/>
</dbReference>
<comment type="catalytic activity">
    <reaction evidence="1">
        <text>chorismate = isochorismate</text>
        <dbReference type="Rhea" id="RHEA:18985"/>
        <dbReference type="ChEBI" id="CHEBI:29748"/>
        <dbReference type="ChEBI" id="CHEBI:29780"/>
        <dbReference type="EC" id="5.4.4.2"/>
    </reaction>
</comment>